<feature type="chain" id="PRO_5036481365" description="Secreted protein" evidence="1">
    <location>
        <begin position="24"/>
        <end position="205"/>
    </location>
</feature>
<sequence>MYRITWWYLTFLLVPHMPYRGVSEEQAHVGRHSTSLRLGIILDEVFRQSFGVKGSTREKGAWFADSLPQMRLEMICGTIGSSTSDCIVERVTEVSMSASYTILRSSCFVVILVAPDPVLSSWVPSLVHCSQHVRHDVHKFRYRIARRDIEQVWSFVLSFSSTGEHLVSAKGSLSLDENQHFEARSLIQETTYLKESNCSSSESRN</sequence>
<evidence type="ECO:0000313" key="2">
    <source>
        <dbReference type="EMBL" id="GFY70676.1"/>
    </source>
</evidence>
<dbReference type="EMBL" id="BMAV01018369">
    <property type="protein sequence ID" value="GFY70676.1"/>
    <property type="molecule type" value="Genomic_DNA"/>
</dbReference>
<name>A0A8X6YD46_9ARAC</name>
<dbReference type="AlphaFoldDB" id="A0A8X6YD46"/>
<evidence type="ECO:0000256" key="1">
    <source>
        <dbReference type="SAM" id="SignalP"/>
    </source>
</evidence>
<accession>A0A8X6YD46</accession>
<comment type="caution">
    <text evidence="2">The sequence shown here is derived from an EMBL/GenBank/DDBJ whole genome shotgun (WGS) entry which is preliminary data.</text>
</comment>
<proteinExistence type="predicted"/>
<evidence type="ECO:0008006" key="4">
    <source>
        <dbReference type="Google" id="ProtNLM"/>
    </source>
</evidence>
<protein>
    <recommendedName>
        <fullName evidence="4">Secreted protein</fullName>
    </recommendedName>
</protein>
<reference evidence="2" key="1">
    <citation type="submission" date="2020-08" db="EMBL/GenBank/DDBJ databases">
        <title>Multicomponent nature underlies the extraordinary mechanical properties of spider dragline silk.</title>
        <authorList>
            <person name="Kono N."/>
            <person name="Nakamura H."/>
            <person name="Mori M."/>
            <person name="Yoshida Y."/>
            <person name="Ohtoshi R."/>
            <person name="Malay A.D."/>
            <person name="Moran D.A.P."/>
            <person name="Tomita M."/>
            <person name="Numata K."/>
            <person name="Arakawa K."/>
        </authorList>
    </citation>
    <scope>NUCLEOTIDE SEQUENCE</scope>
</reference>
<keyword evidence="3" id="KW-1185">Reference proteome</keyword>
<dbReference type="Proteomes" id="UP000886998">
    <property type="component" value="Unassembled WGS sequence"/>
</dbReference>
<keyword evidence="1" id="KW-0732">Signal</keyword>
<evidence type="ECO:0000313" key="3">
    <source>
        <dbReference type="Proteomes" id="UP000886998"/>
    </source>
</evidence>
<organism evidence="2 3">
    <name type="scientific">Trichonephila inaurata madagascariensis</name>
    <dbReference type="NCBI Taxonomy" id="2747483"/>
    <lineage>
        <taxon>Eukaryota</taxon>
        <taxon>Metazoa</taxon>
        <taxon>Ecdysozoa</taxon>
        <taxon>Arthropoda</taxon>
        <taxon>Chelicerata</taxon>
        <taxon>Arachnida</taxon>
        <taxon>Araneae</taxon>
        <taxon>Araneomorphae</taxon>
        <taxon>Entelegynae</taxon>
        <taxon>Araneoidea</taxon>
        <taxon>Nephilidae</taxon>
        <taxon>Trichonephila</taxon>
        <taxon>Trichonephila inaurata</taxon>
    </lineage>
</organism>
<feature type="signal peptide" evidence="1">
    <location>
        <begin position="1"/>
        <end position="23"/>
    </location>
</feature>
<gene>
    <name evidence="2" type="ORF">TNIN_81951</name>
</gene>